<reference evidence="2 3" key="1">
    <citation type="submission" date="2016-02" db="EMBL/GenBank/DDBJ databases">
        <title>Genome analysis of coral dinoflagellate symbionts highlights evolutionary adaptations to a symbiotic lifestyle.</title>
        <authorList>
            <person name="Aranda M."/>
            <person name="Li Y."/>
            <person name="Liew Y.J."/>
            <person name="Baumgarten S."/>
            <person name="Simakov O."/>
            <person name="Wilson M."/>
            <person name="Piel J."/>
            <person name="Ashoor H."/>
            <person name="Bougouffa S."/>
            <person name="Bajic V.B."/>
            <person name="Ryu T."/>
            <person name="Ravasi T."/>
            <person name="Bayer T."/>
            <person name="Micklem G."/>
            <person name="Kim H."/>
            <person name="Bhak J."/>
            <person name="Lajeunesse T.C."/>
            <person name="Voolstra C.R."/>
        </authorList>
    </citation>
    <scope>NUCLEOTIDE SEQUENCE [LARGE SCALE GENOMIC DNA]</scope>
    <source>
        <strain evidence="2 3">CCMP2467</strain>
    </source>
</reference>
<proteinExistence type="predicted"/>
<evidence type="ECO:0000313" key="3">
    <source>
        <dbReference type="Proteomes" id="UP000186817"/>
    </source>
</evidence>
<feature type="region of interest" description="Disordered" evidence="1">
    <location>
        <begin position="1"/>
        <end position="20"/>
    </location>
</feature>
<feature type="region of interest" description="Disordered" evidence="1">
    <location>
        <begin position="210"/>
        <end position="253"/>
    </location>
</feature>
<sequence>MLPRPAGLPPEGGLGLPLTGEDLEEPVESIREFCISRPGQALQHEYPLAVLSVPQEEGDRKLVALALIGVASDQSIVVCFPARCWHRTASRRVVSLDLVKRVKTISVPVANPERRDEALSANLRVCIALLTEQGEASTDLVQDLEGEVEIEYPFAPDEGAGLLPFASEAEQEAVPEEEERGLEGRVGNLETCLSEIRRDLQVLLRGPALGGPSAGAATQETPVSRRAKAKASAATPAPMVPPPPGLPDPQLKGLDAGVVRTAQEAGISTSHLAEMARLVREKGKGLKDEPQKAQTRPNDVLDDDAYGGEEATSPQLPGDPIAAAVVRLTEIASQLTVQKRKDTSLDAVLDNSGGSGGEDAESPSRAGREHRASDVFALWPSLPGTSTIPVTCRGWLETRSKVQSYPTTIKFLWCIAGIADCLKEGRSEEGYLRCLLALAAGDQLSIDHGAWTMAAEFLMEEAPPIAAFGVRPLPKGSEQPFSKLIDPRWIDLYVSRLKEVDTYLEARKKLSLGFPSSTPSTAAPTAGEEAGGKKGGGKRDPKGGRGRPSGAEDPKQ</sequence>
<feature type="compositionally biased region" description="Low complexity" evidence="1">
    <location>
        <begin position="516"/>
        <end position="528"/>
    </location>
</feature>
<feature type="region of interest" description="Disordered" evidence="1">
    <location>
        <begin position="512"/>
        <end position="556"/>
    </location>
</feature>
<accession>A0A1Q9C4Y4</accession>
<gene>
    <name evidence="2" type="ORF">AK812_SmicGene41879</name>
</gene>
<feature type="region of interest" description="Disordered" evidence="1">
    <location>
        <begin position="346"/>
        <end position="369"/>
    </location>
</feature>
<feature type="compositionally biased region" description="Pro residues" evidence="1">
    <location>
        <begin position="238"/>
        <end position="247"/>
    </location>
</feature>
<evidence type="ECO:0000256" key="1">
    <source>
        <dbReference type="SAM" id="MobiDB-lite"/>
    </source>
</evidence>
<feature type="region of interest" description="Disordered" evidence="1">
    <location>
        <begin position="281"/>
        <end position="317"/>
    </location>
</feature>
<dbReference type="OrthoDB" id="434660at2759"/>
<dbReference type="Proteomes" id="UP000186817">
    <property type="component" value="Unassembled WGS sequence"/>
</dbReference>
<dbReference type="AlphaFoldDB" id="A0A1Q9C4Y4"/>
<feature type="compositionally biased region" description="Basic and acidic residues" evidence="1">
    <location>
        <begin position="281"/>
        <end position="291"/>
    </location>
</feature>
<evidence type="ECO:0000313" key="2">
    <source>
        <dbReference type="EMBL" id="OLP77994.1"/>
    </source>
</evidence>
<name>A0A1Q9C4Y4_SYMMI</name>
<dbReference type="EMBL" id="LSRX01001677">
    <property type="protein sequence ID" value="OLP77994.1"/>
    <property type="molecule type" value="Genomic_DNA"/>
</dbReference>
<protein>
    <submittedName>
        <fullName evidence="2">Uncharacterized protein</fullName>
    </submittedName>
</protein>
<organism evidence="2 3">
    <name type="scientific">Symbiodinium microadriaticum</name>
    <name type="common">Dinoflagellate</name>
    <name type="synonym">Zooxanthella microadriatica</name>
    <dbReference type="NCBI Taxonomy" id="2951"/>
    <lineage>
        <taxon>Eukaryota</taxon>
        <taxon>Sar</taxon>
        <taxon>Alveolata</taxon>
        <taxon>Dinophyceae</taxon>
        <taxon>Suessiales</taxon>
        <taxon>Symbiodiniaceae</taxon>
        <taxon>Symbiodinium</taxon>
    </lineage>
</organism>
<comment type="caution">
    <text evidence="2">The sequence shown here is derived from an EMBL/GenBank/DDBJ whole genome shotgun (WGS) entry which is preliminary data.</text>
</comment>
<keyword evidence="3" id="KW-1185">Reference proteome</keyword>